<evidence type="ECO:0000313" key="2">
    <source>
        <dbReference type="EMBL" id="TZG31329.1"/>
    </source>
</evidence>
<dbReference type="EMBL" id="VTPU01000026">
    <property type="protein sequence ID" value="TZG31329.1"/>
    <property type="molecule type" value="Genomic_DNA"/>
</dbReference>
<evidence type="ECO:0000313" key="3">
    <source>
        <dbReference type="Proteomes" id="UP000324260"/>
    </source>
</evidence>
<keyword evidence="3" id="KW-1185">Reference proteome</keyword>
<dbReference type="Proteomes" id="UP000324260">
    <property type="component" value="Unassembled WGS sequence"/>
</dbReference>
<gene>
    <name evidence="2" type="ORF">FZZ93_17355</name>
</gene>
<accession>A0A5D9CIC9</accession>
<sequence>MSGELEDSVILEYSFTGMHIAPTREPDTYRDDCSVKLTHDGVEKISSSVIRNNSVSILYEDVGKIVLSFNKVSPGYSCSVFSQHKEGGFIEFHSYNYVNGINQDPLECDSEYSEVVKLLHSKISGDASVRCLYEDKGVMVRQSLVGIFLFLVFLPVVVVSLILVTGSPFITAILGVVVIPAIFPFADRFMPEGKEYSPSCIPSQFLPSLEEKV</sequence>
<keyword evidence="1" id="KW-0472">Membrane</keyword>
<reference evidence="2 3" key="1">
    <citation type="submission" date="2019-08" db="EMBL/GenBank/DDBJ databases">
        <title>Draft Genome Sequence of Halomonas eurihalina Isolated from Preserved Hide-surface.</title>
        <authorList>
            <person name="Hussain S.A."/>
            <person name="Xu A."/>
            <person name="Sarker M."/>
            <person name="Sommers C."/>
        </authorList>
    </citation>
    <scope>NUCLEOTIDE SEQUENCE [LARGE SCALE GENOMIC DNA]</scope>
    <source>
        <strain evidence="2 3">MS1</strain>
    </source>
</reference>
<dbReference type="OrthoDB" id="9822966at2"/>
<feature type="transmembrane region" description="Helical" evidence="1">
    <location>
        <begin position="169"/>
        <end position="186"/>
    </location>
</feature>
<organism evidence="2 3">
    <name type="scientific">Halomonas eurihalina</name>
    <dbReference type="NCBI Taxonomy" id="42566"/>
    <lineage>
        <taxon>Bacteria</taxon>
        <taxon>Pseudomonadati</taxon>
        <taxon>Pseudomonadota</taxon>
        <taxon>Gammaproteobacteria</taxon>
        <taxon>Oceanospirillales</taxon>
        <taxon>Halomonadaceae</taxon>
        <taxon>Halomonas</taxon>
    </lineage>
</organism>
<dbReference type="AlphaFoldDB" id="A0A5D9CIC9"/>
<feature type="transmembrane region" description="Helical" evidence="1">
    <location>
        <begin position="144"/>
        <end position="163"/>
    </location>
</feature>
<keyword evidence="1" id="KW-1133">Transmembrane helix</keyword>
<keyword evidence="1" id="KW-0812">Transmembrane</keyword>
<proteinExistence type="predicted"/>
<comment type="caution">
    <text evidence="2">The sequence shown here is derived from an EMBL/GenBank/DDBJ whole genome shotgun (WGS) entry which is preliminary data.</text>
</comment>
<evidence type="ECO:0000256" key="1">
    <source>
        <dbReference type="SAM" id="Phobius"/>
    </source>
</evidence>
<dbReference type="RefSeq" id="WP_149323557.1">
    <property type="nucleotide sequence ID" value="NZ_JARWAH010000006.1"/>
</dbReference>
<protein>
    <submittedName>
        <fullName evidence="2">Uncharacterized protein</fullName>
    </submittedName>
</protein>
<name>A0A5D9CIC9_HALER</name>